<evidence type="ECO:0000313" key="3">
    <source>
        <dbReference type="EMBL" id="TYL61282.1"/>
    </source>
</evidence>
<protein>
    <submittedName>
        <fullName evidence="3">DUF2479 domain-containing protein</fullName>
    </submittedName>
</protein>
<dbReference type="RefSeq" id="WP_055062297.1">
    <property type="nucleotide sequence ID" value="NZ_CP100127.1"/>
</dbReference>
<evidence type="ECO:0000256" key="1">
    <source>
        <dbReference type="SAM" id="Coils"/>
    </source>
</evidence>
<name>A0A5S4VPM8_9FIRM</name>
<dbReference type="InterPro" id="IPR018913">
    <property type="entry name" value="BppU_N"/>
</dbReference>
<organism evidence="3 4">
    <name type="scientific">Agathobacter rectalis</name>
    <dbReference type="NCBI Taxonomy" id="39491"/>
    <lineage>
        <taxon>Bacteria</taxon>
        <taxon>Bacillati</taxon>
        <taxon>Bacillota</taxon>
        <taxon>Clostridia</taxon>
        <taxon>Lachnospirales</taxon>
        <taxon>Lachnospiraceae</taxon>
        <taxon>Agathobacter</taxon>
    </lineage>
</organism>
<evidence type="ECO:0000313" key="4">
    <source>
        <dbReference type="Proteomes" id="UP000324327"/>
    </source>
</evidence>
<reference evidence="3 4" key="2">
    <citation type="submission" date="2019-09" db="EMBL/GenBank/DDBJ databases">
        <title>Strain-level analysis of Eubacterium rectale using genomes from metagenomes.</title>
        <authorList>
            <person name="Karcher N."/>
            <person name="Segata N."/>
        </authorList>
    </citation>
    <scope>NUCLEOTIDE SEQUENCE [LARGE SCALE GENOMIC DNA]</scope>
    <source>
        <strain evidence="3 4">T3WBe13</strain>
    </source>
</reference>
<feature type="coiled-coil region" evidence="1">
    <location>
        <begin position="130"/>
        <end position="183"/>
    </location>
</feature>
<dbReference type="AlphaFoldDB" id="A0A5S4VPM8"/>
<keyword evidence="1" id="KW-0175">Coiled coil</keyword>
<dbReference type="Proteomes" id="UP000324327">
    <property type="component" value="Unassembled WGS sequence"/>
</dbReference>
<comment type="caution">
    <text evidence="3">The sequence shown here is derived from an EMBL/GenBank/DDBJ whole genome shotgun (WGS) entry which is preliminary data.</text>
</comment>
<gene>
    <name evidence="3" type="ORF">FYL31_03115</name>
</gene>
<evidence type="ECO:0000259" key="2">
    <source>
        <dbReference type="Pfam" id="PF10651"/>
    </source>
</evidence>
<accession>A0A5S4VPM8</accession>
<reference evidence="3 4" key="1">
    <citation type="submission" date="2019-08" db="EMBL/GenBank/DDBJ databases">
        <authorList>
            <person name="Duncan S."/>
            <person name="Walker A."/>
        </authorList>
    </citation>
    <scope>NUCLEOTIDE SEQUENCE [LARGE SCALE GENOMIC DNA]</scope>
    <source>
        <strain evidence="3 4">T3WBe13</strain>
    </source>
</reference>
<dbReference type="EMBL" id="VSTF01000002">
    <property type="protein sequence ID" value="TYL61282.1"/>
    <property type="molecule type" value="Genomic_DNA"/>
</dbReference>
<dbReference type="Pfam" id="PF10651">
    <property type="entry name" value="BppU_N"/>
    <property type="match status" value="1"/>
</dbReference>
<proteinExistence type="predicted"/>
<feature type="domain" description="BppU N-terminal" evidence="2">
    <location>
        <begin position="22"/>
        <end position="139"/>
    </location>
</feature>
<sequence>MRKLEIIRHIKVDLYGDTQHFAVAAKQMDMGTRYIGVTLMEDGVVYEIPDNVEVIINMTKPDKTHVHNDGEKSGNEALIPLTRGMLQVHGTALCEVQLYQNGALLTSATFEMEIFPSQRDESEIIHSGEYTRLENTIAAAREALQIAQDTQNTIDAAEAVRQAQERLREAAEKAREIKESRREDDTAKAIAKCVEAMEAAIEQTKKCLTATEEANKIIISQSGLDAILAAVKDYYERIRELETDININVDGGTPKSTDLLLVKGGTPFTTDYDKYIAGTSHTI</sequence>